<gene>
    <name evidence="3" type="ORF">SAMN02745245_01658</name>
</gene>
<dbReference type="Pfam" id="PF07992">
    <property type="entry name" value="Pyr_redox_2"/>
    <property type="match status" value="1"/>
</dbReference>
<dbReference type="PANTHER" id="PTHR42842">
    <property type="entry name" value="FAD/NAD(P)-BINDING OXIDOREDUCTASE"/>
    <property type="match status" value="1"/>
</dbReference>
<reference evidence="4" key="1">
    <citation type="submission" date="2016-11" db="EMBL/GenBank/DDBJ databases">
        <authorList>
            <person name="Varghese N."/>
            <person name="Submissions S."/>
        </authorList>
    </citation>
    <scope>NUCLEOTIDE SEQUENCE [LARGE SCALE GENOMIC DNA]</scope>
    <source>
        <strain evidence="4">DSM 21120</strain>
    </source>
</reference>
<dbReference type="PIRSF" id="PIRSF038984">
    <property type="entry name" value="FAD_binding_protein"/>
    <property type="match status" value="1"/>
</dbReference>
<organism evidence="3 4">
    <name type="scientific">Anaerosphaera aminiphila DSM 21120</name>
    <dbReference type="NCBI Taxonomy" id="1120995"/>
    <lineage>
        <taxon>Bacteria</taxon>
        <taxon>Bacillati</taxon>
        <taxon>Bacillota</taxon>
        <taxon>Tissierellia</taxon>
        <taxon>Tissierellales</taxon>
        <taxon>Peptoniphilaceae</taxon>
        <taxon>Anaerosphaera</taxon>
    </lineage>
</organism>
<evidence type="ECO:0000259" key="1">
    <source>
        <dbReference type="Pfam" id="PF07992"/>
    </source>
</evidence>
<evidence type="ECO:0000313" key="3">
    <source>
        <dbReference type="EMBL" id="SHH58192.1"/>
    </source>
</evidence>
<feature type="domain" description="FAD/NAD(P)-binding" evidence="1">
    <location>
        <begin position="63"/>
        <end position="265"/>
    </location>
</feature>
<dbReference type="InterPro" id="IPR023753">
    <property type="entry name" value="FAD/NAD-binding_dom"/>
</dbReference>
<dbReference type="InterPro" id="IPR049516">
    <property type="entry name" value="FAD-depend_C"/>
</dbReference>
<evidence type="ECO:0000259" key="2">
    <source>
        <dbReference type="Pfam" id="PF21688"/>
    </source>
</evidence>
<proteinExistence type="predicted"/>
<dbReference type="InterPro" id="IPR028348">
    <property type="entry name" value="FAD-binding_protein"/>
</dbReference>
<dbReference type="InterPro" id="IPR036188">
    <property type="entry name" value="FAD/NAD-bd_sf"/>
</dbReference>
<dbReference type="EMBL" id="FQXI01000014">
    <property type="protein sequence ID" value="SHH58192.1"/>
    <property type="molecule type" value="Genomic_DNA"/>
</dbReference>
<dbReference type="RefSeq" id="WP_073185292.1">
    <property type="nucleotide sequence ID" value="NZ_FQXI01000014.1"/>
</dbReference>
<dbReference type="AlphaFoldDB" id="A0A1M5U593"/>
<dbReference type="Gene3D" id="3.50.50.60">
    <property type="entry name" value="FAD/NAD(P)-binding domain"/>
    <property type="match status" value="2"/>
</dbReference>
<dbReference type="PANTHER" id="PTHR42842:SF3">
    <property type="entry name" value="FAD_NAD(P)-BINDING OXIDOREDUCTASE FAMILY PROTEIN"/>
    <property type="match status" value="1"/>
</dbReference>
<dbReference type="Gene3D" id="3.30.70.2700">
    <property type="match status" value="1"/>
</dbReference>
<dbReference type="Pfam" id="PF21688">
    <property type="entry name" value="FAD-depend_C"/>
    <property type="match status" value="1"/>
</dbReference>
<evidence type="ECO:0000313" key="4">
    <source>
        <dbReference type="Proteomes" id="UP000184032"/>
    </source>
</evidence>
<protein>
    <submittedName>
        <fullName evidence="3">Uncharacterized protein</fullName>
    </submittedName>
</protein>
<dbReference type="STRING" id="1120995.SAMN02745245_01658"/>
<dbReference type="Proteomes" id="UP000184032">
    <property type="component" value="Unassembled WGS sequence"/>
</dbReference>
<accession>A0A1M5U593</accession>
<keyword evidence="4" id="KW-1185">Reference proteome</keyword>
<dbReference type="OrthoDB" id="9772594at2"/>
<dbReference type="GO" id="GO:0016491">
    <property type="term" value="F:oxidoreductase activity"/>
    <property type="evidence" value="ECO:0007669"/>
    <property type="project" value="InterPro"/>
</dbReference>
<name>A0A1M5U593_9FIRM</name>
<dbReference type="SUPFAM" id="SSF51905">
    <property type="entry name" value="FAD/NAD(P)-binding domain"/>
    <property type="match status" value="1"/>
</dbReference>
<feature type="domain" description="FAD-dependent protein C-terminal" evidence="2">
    <location>
        <begin position="269"/>
        <end position="463"/>
    </location>
</feature>
<sequence>MILLKNVKIKKDDEETLVNKIKKILWIEDDFKYEIYKKSIDARNGITFNYQVLVDVHLTDRKLQKIKDAEIYKEENFKINPPYSDSKVVIVGTGPSGIFCGYILAKYGIRPILIERGKKVEERVEDVEKFLESFSLDEESNVQFGEGGAGTFSDGKLTARSKDKRLREVLKIYVENGAPEDILYEAKPHIGTDVLRDVVANMRKYIEKKGGEFRFSTKMNDIEFNGDRVTSIDTTNGKIEADNFVLALGNSARDTFFKLSENVKMENKPFAVGFRIEHKQRDIDLAQYKVEDKTLPPASYNLTYRDEDSGIGVYTFCMCPGGYVINASSEKDHLCVNGMSFHSRDRENSNSAIIATIDEKIYGSNLLDGIRFQREIEKKAYELGGESYLAPVQKVGDFLENKETTEFGKIIPTVKPGYKPSNLRGIYPEAVEGAIANAIKYMGKRLRGFAAEDAILTGVETRSSCPIRILRDENMKSLSFENLYPIGEGSGYSGGIVSSAIDGIKAAELILKGE</sequence>